<dbReference type="AlphaFoldDB" id="A0AAE1CPX8"/>
<dbReference type="Proteomes" id="UP001283361">
    <property type="component" value="Unassembled WGS sequence"/>
</dbReference>
<evidence type="ECO:0000313" key="1">
    <source>
        <dbReference type="EMBL" id="KAK3727581.1"/>
    </source>
</evidence>
<evidence type="ECO:0000313" key="2">
    <source>
        <dbReference type="Proteomes" id="UP001283361"/>
    </source>
</evidence>
<gene>
    <name evidence="1" type="ORF">RRG08_009802</name>
</gene>
<sequence length="109" mass="11783">MEIISKLRFRVKCGAVKDNVTFTAVQFRITQSTSTNIIAVYVLVIVAVDIAISGGEGTLSTLEQTSCSCDYQWGTLFLLKSSPSSVSMSSKELSGSLINITMMSCLFVL</sequence>
<dbReference type="EMBL" id="JAWDGP010007237">
    <property type="protein sequence ID" value="KAK3727581.1"/>
    <property type="molecule type" value="Genomic_DNA"/>
</dbReference>
<keyword evidence="2" id="KW-1185">Reference proteome</keyword>
<comment type="caution">
    <text evidence="1">The sequence shown here is derived from an EMBL/GenBank/DDBJ whole genome shotgun (WGS) entry which is preliminary data.</text>
</comment>
<name>A0AAE1CPX8_9GAST</name>
<proteinExistence type="predicted"/>
<reference evidence="1" key="1">
    <citation type="journal article" date="2023" name="G3 (Bethesda)">
        <title>A reference genome for the long-term kleptoplast-retaining sea slug Elysia crispata morphotype clarki.</title>
        <authorList>
            <person name="Eastman K.E."/>
            <person name="Pendleton A.L."/>
            <person name="Shaikh M.A."/>
            <person name="Suttiyut T."/>
            <person name="Ogas R."/>
            <person name="Tomko P."/>
            <person name="Gavelis G."/>
            <person name="Widhalm J.R."/>
            <person name="Wisecaver J.H."/>
        </authorList>
    </citation>
    <scope>NUCLEOTIDE SEQUENCE</scope>
    <source>
        <strain evidence="1">ECLA1</strain>
    </source>
</reference>
<protein>
    <submittedName>
        <fullName evidence="1">Uncharacterized protein</fullName>
    </submittedName>
</protein>
<organism evidence="1 2">
    <name type="scientific">Elysia crispata</name>
    <name type="common">lettuce slug</name>
    <dbReference type="NCBI Taxonomy" id="231223"/>
    <lineage>
        <taxon>Eukaryota</taxon>
        <taxon>Metazoa</taxon>
        <taxon>Spiralia</taxon>
        <taxon>Lophotrochozoa</taxon>
        <taxon>Mollusca</taxon>
        <taxon>Gastropoda</taxon>
        <taxon>Heterobranchia</taxon>
        <taxon>Euthyneura</taxon>
        <taxon>Panpulmonata</taxon>
        <taxon>Sacoglossa</taxon>
        <taxon>Placobranchoidea</taxon>
        <taxon>Plakobranchidae</taxon>
        <taxon>Elysia</taxon>
    </lineage>
</organism>
<accession>A0AAE1CPX8</accession>